<reference evidence="1 2" key="1">
    <citation type="submission" date="2020-08" db="EMBL/GenBank/DDBJ databases">
        <title>Genomic Encyclopedia of Type Strains, Phase IV (KMG-IV): sequencing the most valuable type-strain genomes for metagenomic binning, comparative biology and taxonomic classification.</title>
        <authorList>
            <person name="Goeker M."/>
        </authorList>
    </citation>
    <scope>NUCLEOTIDE SEQUENCE [LARGE SCALE GENOMIC DNA]</scope>
    <source>
        <strain evidence="1 2">DSM 22975</strain>
    </source>
</reference>
<dbReference type="AlphaFoldDB" id="A0A841GJE2"/>
<dbReference type="Proteomes" id="UP000585721">
    <property type="component" value="Unassembled WGS sequence"/>
</dbReference>
<proteinExistence type="predicted"/>
<sequence length="447" mass="50946">MDKIVWQEGMLLRPQHLQQQDRYYQQQTRHLLQTATPNNWGFFEIAIDQQYLMMGKIVISHAAGILPDGTLFRIGESDQPVIEVKKDLYDAVVYLALPLVTGNTVENRLADEQQVITPFVSFEKLVYDTNYGERNSCAVLCCRHDFRLLVGQSENNNALQDEASWIKMPLCRIADVGSDGVVTLDAQFQPSYLHFGECDQFQSYLRELVNMLANRGETLAGRIRNTGRFGTSEVGDFLMLTLINRNETRLRHLLQLRQIHPERVFMEMASLHSELASFSGDSRRPLTDLTYSHAAQQACFSRIMGELRQHLSQVIEQHALELPLQTRKYGILVSPLQDKSLLENAQFILTVQADCEQEQLRVRLPAQMKVGPVEQIRQMVNLHLPGISLRPLAAAPRQLPFHARQLYFSLEVDAAMRSQLESSGGFAMHVAGEFPELKLNLWAIRNS</sequence>
<dbReference type="EMBL" id="JACHGR010000010">
    <property type="protein sequence ID" value="MBB6056806.1"/>
    <property type="molecule type" value="Genomic_DNA"/>
</dbReference>
<organism evidence="1 2">
    <name type="scientific">Tolumonas osonensis</name>
    <dbReference type="NCBI Taxonomy" id="675874"/>
    <lineage>
        <taxon>Bacteria</taxon>
        <taxon>Pseudomonadati</taxon>
        <taxon>Pseudomonadota</taxon>
        <taxon>Gammaproteobacteria</taxon>
        <taxon>Aeromonadales</taxon>
        <taxon>Aeromonadaceae</taxon>
        <taxon>Tolumonas</taxon>
    </lineage>
</organism>
<dbReference type="PANTHER" id="PTHR35566:SF1">
    <property type="entry name" value="TYPE VI SECRETION SYSTEM BASEPLATE COMPONENT TSSK1"/>
    <property type="match status" value="1"/>
</dbReference>
<dbReference type="NCBIfam" id="TIGR03353">
    <property type="entry name" value="VI_chp_4"/>
    <property type="match status" value="1"/>
</dbReference>
<evidence type="ECO:0000313" key="1">
    <source>
        <dbReference type="EMBL" id="MBB6056806.1"/>
    </source>
</evidence>
<dbReference type="Pfam" id="PF05936">
    <property type="entry name" value="T6SS_VasE"/>
    <property type="match status" value="1"/>
</dbReference>
<name>A0A841GJE2_9GAMM</name>
<keyword evidence="2" id="KW-1185">Reference proteome</keyword>
<accession>A0A841GJE2</accession>
<evidence type="ECO:0000313" key="2">
    <source>
        <dbReference type="Proteomes" id="UP000585721"/>
    </source>
</evidence>
<gene>
    <name evidence="1" type="ORF">HNR75_002753</name>
</gene>
<dbReference type="InterPro" id="IPR010263">
    <property type="entry name" value="T6SS_TssK"/>
</dbReference>
<protein>
    <submittedName>
        <fullName evidence="1">Type VI secretion system protein ImpJ</fullName>
    </submittedName>
</protein>
<comment type="caution">
    <text evidence="1">The sequence shown here is derived from an EMBL/GenBank/DDBJ whole genome shotgun (WGS) entry which is preliminary data.</text>
</comment>
<dbReference type="RefSeq" id="WP_188027527.1">
    <property type="nucleotide sequence ID" value="NZ_JACHGR010000010.1"/>
</dbReference>
<dbReference type="PANTHER" id="PTHR35566">
    <property type="entry name" value="BLR3599 PROTEIN"/>
    <property type="match status" value="1"/>
</dbReference>